<accession>A0AAV9RRT2</accession>
<keyword evidence="5" id="KW-0406">Ion transport</keyword>
<evidence type="ECO:0000256" key="5">
    <source>
        <dbReference type="ARBA" id="ARBA00023065"/>
    </source>
</evidence>
<evidence type="ECO:0008006" key="15">
    <source>
        <dbReference type="Google" id="ProtNLM"/>
    </source>
</evidence>
<keyword evidence="14" id="KW-1185">Reference proteome</keyword>
<evidence type="ECO:0000256" key="4">
    <source>
        <dbReference type="ARBA" id="ARBA00022989"/>
    </source>
</evidence>
<dbReference type="GO" id="GO:0099604">
    <property type="term" value="F:ligand-gated calcium channel activity"/>
    <property type="evidence" value="ECO:0007669"/>
    <property type="project" value="TreeGrafter"/>
</dbReference>
<dbReference type="EMBL" id="JAHHUM010001463">
    <property type="protein sequence ID" value="KAK5611736.1"/>
    <property type="molecule type" value="Genomic_DNA"/>
</dbReference>
<evidence type="ECO:0000313" key="14">
    <source>
        <dbReference type="Proteomes" id="UP001311232"/>
    </source>
</evidence>
<keyword evidence="6 9" id="KW-0472">Membrane</keyword>
<keyword evidence="2" id="KW-0813">Transport</keyword>
<dbReference type="Pfam" id="PF18139">
    <property type="entry name" value="LSDAT_euk"/>
    <property type="match status" value="1"/>
</dbReference>
<evidence type="ECO:0000256" key="3">
    <source>
        <dbReference type="ARBA" id="ARBA00022692"/>
    </source>
</evidence>
<dbReference type="Pfam" id="PF00520">
    <property type="entry name" value="Ion_trans"/>
    <property type="match status" value="1"/>
</dbReference>
<name>A0AAV9RRT2_9TELE</name>
<dbReference type="GO" id="GO:0005227">
    <property type="term" value="F:calcium-activated cation channel activity"/>
    <property type="evidence" value="ECO:0007669"/>
    <property type="project" value="TreeGrafter"/>
</dbReference>
<dbReference type="InterPro" id="IPR057366">
    <property type="entry name" value="TRPM-like"/>
</dbReference>
<feature type="domain" description="Ion transport" evidence="10">
    <location>
        <begin position="763"/>
        <end position="1014"/>
    </location>
</feature>
<sequence>MNDYCNGAQCQCGAGRETHDSMATGDNFEATTVTKWDSQQHSSEYPTDAFGELEFAGAGRRHSHFLRLSCDTPPQVIYNLMTTHWGLPIPNLVVSVVGGVGHEKIEPWVKNILRKGLVRAAQSTGAWILTGGLRESVSRCVGEAVRDQGAVASSVSQKKVIAIGVAPWGLVHNRQELVNPQGSFPARYYAKKATNDIRCLDNSCQAFLLVDNGSVDQQGGETIFQANLEEFISHQRTGICAADFIRDLLDDPLAEIPSSLAADAVAVKGVNTEFCERVYEKVRKHFSAEADLEKLVDSALSIFERRDLITVFDGEQEASDDFDTVLLKALVRASKRLSSDASEYTDELKLAVAWNRADIAKVELFNGDIQWKYDDLEDSMTDALINDKPQFVRLFCENGLNILNYLTHRRLESLYCSLSDSLLADILLQRHLSDRQSLAGSLPSVDVAPPDSMKASHTEVNTAPSSMDVSLFEVSQLLQDLLGDVCEPFYYKALGLKPTMATKRAQKQLNKIQHKQHGTYREQHCNSPWVALFIWAVLQNRKEMSILFWEMAGESVLSALSACKILRELSKLESEADSKHTMKQLAQRFENLAHGVFGECYQSSESRSFKLLIRKSPLWGGATCLQMATAADARLFFSHHGVQSLLSQIWWGDMERSTEVWKLLLAFLIPPLIYTNLISFREQEEEVITSAVYVRDNDSIEGNYALSMSDIQISDKDMEESKTLKKKPKESEKIKPKRPFIVSRWRQFWYAPVTSFLGNVLMYFLFLCLFAYVLLVDFKPPPPDGPSSLEFVLYFWVFTLVCEEIRQISYEGNLLFLQRMKKYIQDNWNKCDLTAILLFLLALMCRMFPLSFKLGRAVMSIDYMVFTLRLIHIFAIHKQLGPKIIILGKMVKDLFFFLFFLGVWLAAYGVAHQALLFTYDPRPNWIFRRVFYRPYLHIFGQIPINEMDADKLLEPVCTDNRTEIEAGAEPCLSIYANWLVVILLVIYLLFTNIVLVNLLIAMFSYTFSKVQEHSDIYWKFQRYNIIVEYHSRPCLAPPFIIFSHLHVLIKRHICKIPSLKNQHFVLEVKGITASHLNAWEAVQKEDFLSAQNKQQKETDTARLQRTSVKVDSVLKQMTEIRNQDQRLRLLETQLQYCCSALSWMTEALSQSNVVGTTQHTGKPHLYIKAERPDATAEPSDARPAVQNMEARAFTHRTISPTPQHTKQRRTESSNEPMHKAHTMQVRPPINPPKTKPPATVHPREKTHSIHVQEHAQPPCPCLK</sequence>
<dbReference type="Pfam" id="PF25508">
    <property type="entry name" value="TRPM2"/>
    <property type="match status" value="1"/>
</dbReference>
<evidence type="ECO:0000256" key="2">
    <source>
        <dbReference type="ARBA" id="ARBA00022448"/>
    </source>
</evidence>
<feature type="transmembrane region" description="Helical" evidence="9">
    <location>
        <begin position="978"/>
        <end position="1000"/>
    </location>
</feature>
<dbReference type="InterPro" id="IPR005821">
    <property type="entry name" value="Ion_trans_dom"/>
</dbReference>
<keyword evidence="4 9" id="KW-1133">Transmembrane helix</keyword>
<feature type="compositionally biased region" description="Basic and acidic residues" evidence="8">
    <location>
        <begin position="1241"/>
        <end position="1253"/>
    </location>
</feature>
<feature type="transmembrane region" description="Helical" evidence="9">
    <location>
        <begin position="895"/>
        <end position="919"/>
    </location>
</feature>
<reference evidence="13 14" key="1">
    <citation type="submission" date="2021-06" db="EMBL/GenBank/DDBJ databases">
        <authorList>
            <person name="Palmer J.M."/>
        </authorList>
    </citation>
    <scope>NUCLEOTIDE SEQUENCE [LARGE SCALE GENOMIC DNA]</scope>
    <source>
        <strain evidence="13 14">MEX-2019</strain>
        <tissue evidence="13">Muscle</tissue>
    </source>
</reference>
<dbReference type="AlphaFoldDB" id="A0AAV9RRT2"/>
<evidence type="ECO:0000256" key="7">
    <source>
        <dbReference type="ARBA" id="ARBA00023303"/>
    </source>
</evidence>
<evidence type="ECO:0000256" key="6">
    <source>
        <dbReference type="ARBA" id="ARBA00023136"/>
    </source>
</evidence>
<feature type="domain" description="TRPM SLOG" evidence="11">
    <location>
        <begin position="64"/>
        <end position="237"/>
    </location>
</feature>
<protein>
    <recommendedName>
        <fullName evidence="15">Transient receptor potential cation channel subfamily M member 4</fullName>
    </recommendedName>
</protein>
<feature type="region of interest" description="Disordered" evidence="8">
    <location>
        <begin position="1193"/>
        <end position="1263"/>
    </location>
</feature>
<evidence type="ECO:0000256" key="8">
    <source>
        <dbReference type="SAM" id="MobiDB-lite"/>
    </source>
</evidence>
<evidence type="ECO:0000259" key="11">
    <source>
        <dbReference type="Pfam" id="PF18139"/>
    </source>
</evidence>
<evidence type="ECO:0000259" key="12">
    <source>
        <dbReference type="Pfam" id="PF25508"/>
    </source>
</evidence>
<proteinExistence type="predicted"/>
<keyword evidence="3 9" id="KW-0812">Transmembrane</keyword>
<evidence type="ECO:0000256" key="1">
    <source>
        <dbReference type="ARBA" id="ARBA00004141"/>
    </source>
</evidence>
<feature type="compositionally biased region" description="Basic and acidic residues" evidence="8">
    <location>
        <begin position="1208"/>
        <end position="1218"/>
    </location>
</feature>
<keyword evidence="7" id="KW-0407">Ion channel</keyword>
<gene>
    <name evidence="13" type="ORF">CRENBAI_011280</name>
</gene>
<dbReference type="InterPro" id="IPR041491">
    <property type="entry name" value="TRPM_SLOG"/>
</dbReference>
<feature type="transmembrane region" description="Helical" evidence="9">
    <location>
        <begin position="831"/>
        <end position="851"/>
    </location>
</feature>
<comment type="caution">
    <text evidence="13">The sequence shown here is derived from an EMBL/GenBank/DDBJ whole genome shotgun (WGS) entry which is preliminary data.</text>
</comment>
<evidence type="ECO:0000259" key="10">
    <source>
        <dbReference type="Pfam" id="PF00520"/>
    </source>
</evidence>
<organism evidence="13 14">
    <name type="scientific">Crenichthys baileyi</name>
    <name type="common">White River springfish</name>
    <dbReference type="NCBI Taxonomy" id="28760"/>
    <lineage>
        <taxon>Eukaryota</taxon>
        <taxon>Metazoa</taxon>
        <taxon>Chordata</taxon>
        <taxon>Craniata</taxon>
        <taxon>Vertebrata</taxon>
        <taxon>Euteleostomi</taxon>
        <taxon>Actinopterygii</taxon>
        <taxon>Neopterygii</taxon>
        <taxon>Teleostei</taxon>
        <taxon>Neoteleostei</taxon>
        <taxon>Acanthomorphata</taxon>
        <taxon>Ovalentaria</taxon>
        <taxon>Atherinomorphae</taxon>
        <taxon>Cyprinodontiformes</taxon>
        <taxon>Goodeidae</taxon>
        <taxon>Crenichthys</taxon>
    </lineage>
</organism>
<dbReference type="InterPro" id="IPR050927">
    <property type="entry name" value="TRPM"/>
</dbReference>
<dbReference type="Proteomes" id="UP001311232">
    <property type="component" value="Unassembled WGS sequence"/>
</dbReference>
<feature type="domain" description="TRPM-like" evidence="12">
    <location>
        <begin position="363"/>
        <end position="639"/>
    </location>
</feature>
<dbReference type="PANTHER" id="PTHR13800">
    <property type="entry name" value="TRANSIENT RECEPTOR POTENTIAL CATION CHANNEL, SUBFAMILY M, MEMBER 6"/>
    <property type="match status" value="1"/>
</dbReference>
<evidence type="ECO:0000313" key="13">
    <source>
        <dbReference type="EMBL" id="KAK5611736.1"/>
    </source>
</evidence>
<dbReference type="GO" id="GO:0005886">
    <property type="term" value="C:plasma membrane"/>
    <property type="evidence" value="ECO:0007669"/>
    <property type="project" value="TreeGrafter"/>
</dbReference>
<evidence type="ECO:0000256" key="9">
    <source>
        <dbReference type="SAM" id="Phobius"/>
    </source>
</evidence>
<dbReference type="PANTHER" id="PTHR13800:SF6">
    <property type="entry name" value="TRANSIENT RECEPTOR POTENTIAL CATION CHANNEL SUBFAMILY M MEMBER 4"/>
    <property type="match status" value="1"/>
</dbReference>
<feature type="transmembrane region" description="Helical" evidence="9">
    <location>
        <begin position="748"/>
        <end position="773"/>
    </location>
</feature>
<comment type="subcellular location">
    <subcellularLocation>
        <location evidence="1">Membrane</location>
        <topology evidence="1">Multi-pass membrane protein</topology>
    </subcellularLocation>
</comment>